<keyword evidence="2" id="KW-1185">Reference proteome</keyword>
<comment type="caution">
    <text evidence="1">The sequence shown here is derived from an EMBL/GenBank/DDBJ whole genome shotgun (WGS) entry which is preliminary data.</text>
</comment>
<dbReference type="AlphaFoldDB" id="A0A2L2X781"/>
<reference evidence="2" key="1">
    <citation type="submission" date="2018-02" db="EMBL/GenBank/DDBJ databases">
        <title>Genome sequence of Desulfocucumis palustris strain NAW-5.</title>
        <authorList>
            <person name="Watanabe M."/>
            <person name="Kojima H."/>
            <person name="Fukui M."/>
        </authorList>
    </citation>
    <scope>NUCLEOTIDE SEQUENCE [LARGE SCALE GENOMIC DNA]</scope>
    <source>
        <strain evidence="2">NAW-5</strain>
    </source>
</reference>
<accession>A0A2L2X781</accession>
<evidence type="ECO:0000313" key="2">
    <source>
        <dbReference type="Proteomes" id="UP000239549"/>
    </source>
</evidence>
<dbReference type="EMBL" id="BFAV01000018">
    <property type="protein sequence ID" value="GBF32039.1"/>
    <property type="molecule type" value="Genomic_DNA"/>
</dbReference>
<sequence>MIIGPAGRQCLLNRLFSPLLFVRLLLTPFNSSLHNIYDTDGRKGWWN</sequence>
<name>A0A2L2X781_9FIRM</name>
<protein>
    <submittedName>
        <fullName evidence="1">Uncharacterized protein</fullName>
    </submittedName>
</protein>
<gene>
    <name evidence="1" type="ORF">DCCM_0230</name>
</gene>
<evidence type="ECO:0000313" key="1">
    <source>
        <dbReference type="EMBL" id="GBF32039.1"/>
    </source>
</evidence>
<proteinExistence type="predicted"/>
<organism evidence="1 2">
    <name type="scientific">Desulfocucumis palustris</name>
    <dbReference type="NCBI Taxonomy" id="1898651"/>
    <lineage>
        <taxon>Bacteria</taxon>
        <taxon>Bacillati</taxon>
        <taxon>Bacillota</taxon>
        <taxon>Clostridia</taxon>
        <taxon>Eubacteriales</taxon>
        <taxon>Desulfocucumaceae</taxon>
        <taxon>Desulfocucumis</taxon>
    </lineage>
</organism>
<dbReference type="Proteomes" id="UP000239549">
    <property type="component" value="Unassembled WGS sequence"/>
</dbReference>